<dbReference type="FunFam" id="3.80.10.10:FF:000041">
    <property type="entry name" value="LRR receptor-like serine/threonine-protein kinase ERECTA"/>
    <property type="match status" value="1"/>
</dbReference>
<dbReference type="PROSITE" id="PS50011">
    <property type="entry name" value="PROTEIN_KINASE_DOM"/>
    <property type="match status" value="1"/>
</dbReference>
<accession>A0AAN7RB28</accession>
<keyword evidence="7" id="KW-1133">Transmembrane helix</keyword>
<sequence length="805" mass="88592">MAKLASSFPVPSVSLLLLVLSVIYLPRQSSQLELSQFQALLRLQQLLNYPPSLNSFFNTSDFSDIVPTQSFTLVCFGDDLTQLHINGQDGAFPLPSDFSTQAFFSTLAAFSSLKVLSLVSMGLQGPLPAAIGNLSSLEILNASSNSFTGEIPEEISSLKGLQSLILDFNNFTGQIPGWLGSHLPAMAVLSLKNNSLAGTVPGSFSSMRNLRVLSVSGNNLSGEIPNLQRLHNLQVLDLEGNQFGPHFPSLPTRLVTLILKKNKFGLGLPSKSMAIYYQLQKLDVSMNGFVGPFLPFLLSLPSIQYLDISANKFTGMLQKTMSCSPGLTFVNLSSNLLTGYLPSCLLSESHGQRGEAVLYADNCISGQEDQHPSGFCHNEALAVTILPTQERHTGPAHKAGLTFSVLGGTLGGVAIVASALLAARKVRALSYSKSPPTMLVIENASAAYNVKLLSDARYISQTMKMGATIPTYRTFTLEELKNATNNFYSMNIISEGTHHRIYRATIADGTHLAIRRLEMTKKRSPQSYMSDIEEISKLRHSHLSSALGHCFECYPDDSSVSRIYLVFEFTANGNLRDHISGKGTSSKKLTWVQRIMSALGVVKGVQFLHTGIVPGVFSNDLKITDVILDQSLHVKICKYNLPLLADDQKVSSQVPLPRSKRSLHYRLKYEDRDDVYDIGVILLEIIMGRPVIYHNEVTLLKDLVQVSLVTDEMARRSIIDPAVQKECSDESLRTMMEICLRCLSSEEINRPSVEDVLWNLQFAMQVQESRKGDTSSQAETESINEESQAERAETNTEEFFVNVPL</sequence>
<name>A0AAN7RB28_TRANT</name>
<comment type="similarity">
    <text evidence="2">Belongs to the RLP family.</text>
</comment>
<evidence type="ECO:0000256" key="4">
    <source>
        <dbReference type="ARBA" id="ARBA00022692"/>
    </source>
</evidence>
<dbReference type="SMART" id="SM00220">
    <property type="entry name" value="S_TKc"/>
    <property type="match status" value="1"/>
</dbReference>
<reference evidence="14 15" key="1">
    <citation type="journal article" date="2023" name="Hortic Res">
        <title>Pangenome of water caltrop reveals structural variations and asymmetric subgenome divergence after allopolyploidization.</title>
        <authorList>
            <person name="Zhang X."/>
            <person name="Chen Y."/>
            <person name="Wang L."/>
            <person name="Yuan Y."/>
            <person name="Fang M."/>
            <person name="Shi L."/>
            <person name="Lu R."/>
            <person name="Comes H.P."/>
            <person name="Ma Y."/>
            <person name="Chen Y."/>
            <person name="Huang G."/>
            <person name="Zhou Y."/>
            <person name="Zheng Z."/>
            <person name="Qiu Y."/>
        </authorList>
    </citation>
    <scope>NUCLEOTIDE SEQUENCE [LARGE SCALE GENOMIC DNA]</scope>
    <source>
        <strain evidence="14">F231</strain>
    </source>
</reference>
<dbReference type="Proteomes" id="UP001346149">
    <property type="component" value="Unassembled WGS sequence"/>
</dbReference>
<evidence type="ECO:0000256" key="3">
    <source>
        <dbReference type="ARBA" id="ARBA00022614"/>
    </source>
</evidence>
<comment type="subcellular location">
    <subcellularLocation>
        <location evidence="1">Membrane</location>
        <topology evidence="1">Single-pass type I membrane protein</topology>
    </subcellularLocation>
</comment>
<dbReference type="AlphaFoldDB" id="A0AAN7RB28"/>
<dbReference type="InterPro" id="IPR001611">
    <property type="entry name" value="Leu-rich_rpt"/>
</dbReference>
<dbReference type="GO" id="GO:0005524">
    <property type="term" value="F:ATP binding"/>
    <property type="evidence" value="ECO:0007669"/>
    <property type="project" value="InterPro"/>
</dbReference>
<proteinExistence type="inferred from homology"/>
<keyword evidence="4" id="KW-0812">Transmembrane</keyword>
<organism evidence="14 15">
    <name type="scientific">Trapa natans</name>
    <name type="common">Water chestnut</name>
    <dbReference type="NCBI Taxonomy" id="22666"/>
    <lineage>
        <taxon>Eukaryota</taxon>
        <taxon>Viridiplantae</taxon>
        <taxon>Streptophyta</taxon>
        <taxon>Embryophyta</taxon>
        <taxon>Tracheophyta</taxon>
        <taxon>Spermatophyta</taxon>
        <taxon>Magnoliopsida</taxon>
        <taxon>eudicotyledons</taxon>
        <taxon>Gunneridae</taxon>
        <taxon>Pentapetalae</taxon>
        <taxon>rosids</taxon>
        <taxon>malvids</taxon>
        <taxon>Myrtales</taxon>
        <taxon>Lythraceae</taxon>
        <taxon>Trapa</taxon>
    </lineage>
</organism>
<keyword evidence="9" id="KW-0675">Receptor</keyword>
<feature type="region of interest" description="Disordered" evidence="11">
    <location>
        <begin position="769"/>
        <end position="805"/>
    </location>
</feature>
<dbReference type="PROSITE" id="PS51450">
    <property type="entry name" value="LRR"/>
    <property type="match status" value="1"/>
</dbReference>
<evidence type="ECO:0000256" key="10">
    <source>
        <dbReference type="ARBA" id="ARBA00023180"/>
    </source>
</evidence>
<evidence type="ECO:0000256" key="7">
    <source>
        <dbReference type="ARBA" id="ARBA00022989"/>
    </source>
</evidence>
<dbReference type="SUPFAM" id="SSF56112">
    <property type="entry name" value="Protein kinase-like (PK-like)"/>
    <property type="match status" value="1"/>
</dbReference>
<dbReference type="InterPro" id="IPR011009">
    <property type="entry name" value="Kinase-like_dom_sf"/>
</dbReference>
<keyword evidence="15" id="KW-1185">Reference proteome</keyword>
<dbReference type="SUPFAM" id="SSF52058">
    <property type="entry name" value="L domain-like"/>
    <property type="match status" value="1"/>
</dbReference>
<protein>
    <recommendedName>
        <fullName evidence="13">Protein kinase domain-containing protein</fullName>
    </recommendedName>
</protein>
<evidence type="ECO:0000256" key="2">
    <source>
        <dbReference type="ARBA" id="ARBA00009592"/>
    </source>
</evidence>
<dbReference type="Pfam" id="PF23598">
    <property type="entry name" value="LRR_14"/>
    <property type="match status" value="1"/>
</dbReference>
<dbReference type="InterPro" id="IPR051824">
    <property type="entry name" value="LRR_Rcpt-Like_S/T_Kinase"/>
</dbReference>
<evidence type="ECO:0000256" key="12">
    <source>
        <dbReference type="SAM" id="SignalP"/>
    </source>
</evidence>
<dbReference type="GO" id="GO:0016020">
    <property type="term" value="C:membrane"/>
    <property type="evidence" value="ECO:0007669"/>
    <property type="project" value="UniProtKB-SubCell"/>
</dbReference>
<dbReference type="EMBL" id="JAXQNO010000005">
    <property type="protein sequence ID" value="KAK4798604.1"/>
    <property type="molecule type" value="Genomic_DNA"/>
</dbReference>
<evidence type="ECO:0000256" key="11">
    <source>
        <dbReference type="SAM" id="MobiDB-lite"/>
    </source>
</evidence>
<keyword evidence="6" id="KW-0677">Repeat</keyword>
<feature type="chain" id="PRO_5042996462" description="Protein kinase domain-containing protein" evidence="12">
    <location>
        <begin position="32"/>
        <end position="805"/>
    </location>
</feature>
<dbReference type="PANTHER" id="PTHR48006">
    <property type="entry name" value="LEUCINE-RICH REPEAT-CONTAINING PROTEIN DDB_G0281931-RELATED"/>
    <property type="match status" value="1"/>
</dbReference>
<evidence type="ECO:0000259" key="13">
    <source>
        <dbReference type="PROSITE" id="PS50011"/>
    </source>
</evidence>
<keyword evidence="3" id="KW-0433">Leucine-rich repeat</keyword>
<dbReference type="InterPro" id="IPR032675">
    <property type="entry name" value="LRR_dom_sf"/>
</dbReference>
<evidence type="ECO:0000256" key="6">
    <source>
        <dbReference type="ARBA" id="ARBA00022737"/>
    </source>
</evidence>
<gene>
    <name evidence="14" type="ORF">SAY86_030930</name>
</gene>
<keyword evidence="5 12" id="KW-0732">Signal</keyword>
<feature type="domain" description="Protein kinase" evidence="13">
    <location>
        <begin position="487"/>
        <end position="762"/>
    </location>
</feature>
<dbReference type="FunFam" id="1.10.510.10:FF:000431">
    <property type="entry name" value="Putative inactive leucine-rich repeat receptor-like protein kinase"/>
    <property type="match status" value="1"/>
</dbReference>
<evidence type="ECO:0000256" key="8">
    <source>
        <dbReference type="ARBA" id="ARBA00023136"/>
    </source>
</evidence>
<dbReference type="Gene3D" id="1.10.510.10">
    <property type="entry name" value="Transferase(Phosphotransferase) domain 1"/>
    <property type="match status" value="1"/>
</dbReference>
<dbReference type="Gene3D" id="3.30.200.20">
    <property type="entry name" value="Phosphorylase Kinase, domain 1"/>
    <property type="match status" value="1"/>
</dbReference>
<evidence type="ECO:0000256" key="5">
    <source>
        <dbReference type="ARBA" id="ARBA00022729"/>
    </source>
</evidence>
<keyword evidence="8" id="KW-0472">Membrane</keyword>
<evidence type="ECO:0000313" key="15">
    <source>
        <dbReference type="Proteomes" id="UP001346149"/>
    </source>
</evidence>
<evidence type="ECO:0000256" key="9">
    <source>
        <dbReference type="ARBA" id="ARBA00023170"/>
    </source>
</evidence>
<dbReference type="Gene3D" id="3.80.10.10">
    <property type="entry name" value="Ribonuclease Inhibitor"/>
    <property type="match status" value="3"/>
</dbReference>
<dbReference type="InterPro" id="IPR000719">
    <property type="entry name" value="Prot_kinase_dom"/>
</dbReference>
<comment type="caution">
    <text evidence="14">The sequence shown here is derived from an EMBL/GenBank/DDBJ whole genome shotgun (WGS) entry which is preliminary data.</text>
</comment>
<evidence type="ECO:0000256" key="1">
    <source>
        <dbReference type="ARBA" id="ARBA00004479"/>
    </source>
</evidence>
<dbReference type="Pfam" id="PF00069">
    <property type="entry name" value="Pkinase"/>
    <property type="match status" value="1"/>
</dbReference>
<dbReference type="GO" id="GO:0004672">
    <property type="term" value="F:protein kinase activity"/>
    <property type="evidence" value="ECO:0007669"/>
    <property type="project" value="InterPro"/>
</dbReference>
<evidence type="ECO:0000313" key="14">
    <source>
        <dbReference type="EMBL" id="KAK4798604.1"/>
    </source>
</evidence>
<feature type="signal peptide" evidence="12">
    <location>
        <begin position="1"/>
        <end position="31"/>
    </location>
</feature>
<keyword evidence="10" id="KW-0325">Glycoprotein</keyword>
<dbReference type="InterPro" id="IPR055414">
    <property type="entry name" value="LRR_R13L4/SHOC2-like"/>
</dbReference>
<dbReference type="PANTHER" id="PTHR48006:SF84">
    <property type="entry name" value="REPEAT TRANSMEMBRANE PROTEIN KINASE, PUTATIVE, EXPRESSED-RELATED"/>
    <property type="match status" value="1"/>
</dbReference>